<evidence type="ECO:0000313" key="2">
    <source>
        <dbReference type="EMBL" id="BDG04647.1"/>
    </source>
</evidence>
<gene>
    <name evidence="2" type="ORF">AMOR_36430</name>
</gene>
<dbReference type="EMBL" id="AP025591">
    <property type="protein sequence ID" value="BDG04647.1"/>
    <property type="molecule type" value="Genomic_DNA"/>
</dbReference>
<organism evidence="2 3">
    <name type="scientific">Anaeromyxobacter oryzae</name>
    <dbReference type="NCBI Taxonomy" id="2918170"/>
    <lineage>
        <taxon>Bacteria</taxon>
        <taxon>Pseudomonadati</taxon>
        <taxon>Myxococcota</taxon>
        <taxon>Myxococcia</taxon>
        <taxon>Myxococcales</taxon>
        <taxon>Cystobacterineae</taxon>
        <taxon>Anaeromyxobacteraceae</taxon>
        <taxon>Anaeromyxobacter</taxon>
    </lineage>
</organism>
<accession>A0ABN6MUJ1</accession>
<name>A0ABN6MUJ1_9BACT</name>
<dbReference type="RefSeq" id="WP_248353093.1">
    <property type="nucleotide sequence ID" value="NZ_AP025591.1"/>
</dbReference>
<keyword evidence="3" id="KW-1185">Reference proteome</keyword>
<sequence length="345" mass="37849">MLQQLSYVTRRLLRRTLPLTDAAARSWVIHPAQRTRRSRAFFLDGQLDRVEGVQEETTRENEERRVLGSAVEHAATRGHELRDAVLVGGSVYAGGSRLALLPGSAVPETFQRPREELATAALDCTFVGNRYFGHWITDDCPLHLLARDHAPPIGVVRAPYAQEEGYCALWGLSPRKVPGARVRSLLVFQDYGQNAHKRGRYTALRTALAARVGPRRRRGVYLRRGTTGVRRLLENEQEIEARLAGRGFDVVDPVGGSAEDVARACVGAACVVGVEGSGLAHGVVAVADGGAIVALQPPWRFNNVFKDYADCLDLRYGFVVGTRAGDGFRVDPGELERTLDLCDRA</sequence>
<dbReference type="Proteomes" id="UP001162891">
    <property type="component" value="Chromosome"/>
</dbReference>
<protein>
    <recommendedName>
        <fullName evidence="1">Glycosyltransferase 61 catalytic domain-containing protein</fullName>
    </recommendedName>
</protein>
<dbReference type="InterPro" id="IPR049625">
    <property type="entry name" value="Glyco_transf_61_cat"/>
</dbReference>
<evidence type="ECO:0000313" key="3">
    <source>
        <dbReference type="Proteomes" id="UP001162891"/>
    </source>
</evidence>
<reference evidence="3" key="1">
    <citation type="journal article" date="2022" name="Int. J. Syst. Evol. Microbiol.">
        <title>Anaeromyxobacter oryzae sp. nov., Anaeromyxobacter diazotrophicus sp. nov. and Anaeromyxobacter paludicola sp. nov., isolated from paddy soils.</title>
        <authorList>
            <person name="Itoh H."/>
            <person name="Xu Z."/>
            <person name="Mise K."/>
            <person name="Masuda Y."/>
            <person name="Ushijima N."/>
            <person name="Hayakawa C."/>
            <person name="Shiratori Y."/>
            <person name="Senoo K."/>
        </authorList>
    </citation>
    <scope>NUCLEOTIDE SEQUENCE [LARGE SCALE GENOMIC DNA]</scope>
    <source>
        <strain evidence="3">Red232</strain>
    </source>
</reference>
<feature type="domain" description="Glycosyltransferase 61 catalytic" evidence="1">
    <location>
        <begin position="132"/>
        <end position="285"/>
    </location>
</feature>
<dbReference type="Pfam" id="PF04577">
    <property type="entry name" value="Glyco_transf_61"/>
    <property type="match status" value="1"/>
</dbReference>
<proteinExistence type="predicted"/>
<evidence type="ECO:0000259" key="1">
    <source>
        <dbReference type="Pfam" id="PF04577"/>
    </source>
</evidence>